<dbReference type="eggNOG" id="ENOG5032VA9">
    <property type="taxonomic scope" value="Bacteria"/>
</dbReference>
<sequence>MIVRLIVTIILLAMLTACGVSGQAPSMQLVEKALIFQLHLTQNQFTQQLHSSHLRFEITQLQITDTKPLIIQNLSAYHIQGTYNLIAKLPHQTVTQQHNLFEVYLQRQKEGKTWRLARPQADIKDSRLVWLTYLIPYYK</sequence>
<dbReference type="AlphaFoldDB" id="K9VYD2"/>
<evidence type="ECO:0000313" key="2">
    <source>
        <dbReference type="Proteomes" id="UP000010472"/>
    </source>
</evidence>
<keyword evidence="2" id="KW-1185">Reference proteome</keyword>
<evidence type="ECO:0000313" key="1">
    <source>
        <dbReference type="EMBL" id="AFZ13133.1"/>
    </source>
</evidence>
<gene>
    <name evidence="1" type="ORF">Cri9333_2263</name>
</gene>
<evidence type="ECO:0008006" key="3">
    <source>
        <dbReference type="Google" id="ProtNLM"/>
    </source>
</evidence>
<dbReference type="PATRIC" id="fig|1173022.3.peg.2450"/>
<dbReference type="PROSITE" id="PS51257">
    <property type="entry name" value="PROKAR_LIPOPROTEIN"/>
    <property type="match status" value="1"/>
</dbReference>
<accession>K9VYD2</accession>
<dbReference type="KEGG" id="cep:Cri9333_2263"/>
<reference evidence="1 2" key="1">
    <citation type="submission" date="2012-06" db="EMBL/GenBank/DDBJ databases">
        <title>Finished chromosome of genome of Crinalium epipsammum PCC 9333.</title>
        <authorList>
            <consortium name="US DOE Joint Genome Institute"/>
            <person name="Gugger M."/>
            <person name="Coursin T."/>
            <person name="Rippka R."/>
            <person name="Tandeau De Marsac N."/>
            <person name="Huntemann M."/>
            <person name="Wei C.-L."/>
            <person name="Han J."/>
            <person name="Detter J.C."/>
            <person name="Han C."/>
            <person name="Tapia R."/>
            <person name="Davenport K."/>
            <person name="Daligault H."/>
            <person name="Erkkila T."/>
            <person name="Gu W."/>
            <person name="Munk A.C.C."/>
            <person name="Teshima H."/>
            <person name="Xu Y."/>
            <person name="Chain P."/>
            <person name="Chen A."/>
            <person name="Krypides N."/>
            <person name="Mavromatis K."/>
            <person name="Markowitz V."/>
            <person name="Szeto E."/>
            <person name="Ivanova N."/>
            <person name="Mikhailova N."/>
            <person name="Ovchinnikova G."/>
            <person name="Pagani I."/>
            <person name="Pati A."/>
            <person name="Goodwin L."/>
            <person name="Peters L."/>
            <person name="Pitluck S."/>
            <person name="Woyke T."/>
            <person name="Kerfeld C."/>
        </authorList>
    </citation>
    <scope>NUCLEOTIDE SEQUENCE [LARGE SCALE GENOMIC DNA]</scope>
    <source>
        <strain evidence="1 2">PCC 9333</strain>
    </source>
</reference>
<organism evidence="1 2">
    <name type="scientific">Crinalium epipsammum PCC 9333</name>
    <dbReference type="NCBI Taxonomy" id="1173022"/>
    <lineage>
        <taxon>Bacteria</taxon>
        <taxon>Bacillati</taxon>
        <taxon>Cyanobacteriota</taxon>
        <taxon>Cyanophyceae</taxon>
        <taxon>Gomontiellales</taxon>
        <taxon>Gomontiellaceae</taxon>
        <taxon>Crinalium</taxon>
    </lineage>
</organism>
<dbReference type="EMBL" id="CP003620">
    <property type="protein sequence ID" value="AFZ13133.1"/>
    <property type="molecule type" value="Genomic_DNA"/>
</dbReference>
<dbReference type="STRING" id="1173022.Cri9333_2263"/>
<protein>
    <recommendedName>
        <fullName evidence="3">Lipoprotein</fullName>
    </recommendedName>
</protein>
<dbReference type="Proteomes" id="UP000010472">
    <property type="component" value="Chromosome"/>
</dbReference>
<dbReference type="HOGENOM" id="CLU_134473_0_0_3"/>
<name>K9VYD2_9CYAN</name>
<proteinExistence type="predicted"/>